<name>A0A2G9C2S6_9BURK</name>
<comment type="caution">
    <text evidence="2">The sequence shown here is derived from an EMBL/GenBank/DDBJ whole genome shotgun (WGS) entry which is preliminary data.</text>
</comment>
<accession>A0A2G9C2S6</accession>
<dbReference type="RefSeq" id="WP_099864191.1">
    <property type="nucleotide sequence ID" value="NZ_PEOG01000105.1"/>
</dbReference>
<sequence length="113" mass="11599">MSLRHLAVAGGIALLSAHLFRSLRAPQGGASSSDPLPASQPDAASTTADRTPPEGGERASGNDGETARLTPLEGAALAESLRQQERPELGLPSDMTNDADRVRPGLADFARGA</sequence>
<feature type="region of interest" description="Disordered" evidence="1">
    <location>
        <begin position="25"/>
        <end position="113"/>
    </location>
</feature>
<protein>
    <submittedName>
        <fullName evidence="2">Uncharacterized protein</fullName>
    </submittedName>
</protein>
<dbReference type="Proteomes" id="UP000231501">
    <property type="component" value="Unassembled WGS sequence"/>
</dbReference>
<dbReference type="OrthoDB" id="9981113at2"/>
<keyword evidence="3" id="KW-1185">Reference proteome</keyword>
<proteinExistence type="predicted"/>
<evidence type="ECO:0000256" key="1">
    <source>
        <dbReference type="SAM" id="MobiDB-lite"/>
    </source>
</evidence>
<evidence type="ECO:0000313" key="3">
    <source>
        <dbReference type="Proteomes" id="UP000231501"/>
    </source>
</evidence>
<organism evidence="2 3">
    <name type="scientific">Roseateles chitinivorans</name>
    <dbReference type="NCBI Taxonomy" id="2917965"/>
    <lineage>
        <taxon>Bacteria</taxon>
        <taxon>Pseudomonadati</taxon>
        <taxon>Pseudomonadota</taxon>
        <taxon>Betaproteobacteria</taxon>
        <taxon>Burkholderiales</taxon>
        <taxon>Sphaerotilaceae</taxon>
        <taxon>Roseateles</taxon>
    </lineage>
</organism>
<evidence type="ECO:0000313" key="2">
    <source>
        <dbReference type="EMBL" id="PIM50721.1"/>
    </source>
</evidence>
<dbReference type="AlphaFoldDB" id="A0A2G9C2S6"/>
<reference evidence="2 3" key="1">
    <citation type="submission" date="2017-11" db="EMBL/GenBank/DDBJ databases">
        <title>Draft genome sequence of Mitsuaria sp. HWN-4.</title>
        <authorList>
            <person name="Gundlapally S.R."/>
        </authorList>
    </citation>
    <scope>NUCLEOTIDE SEQUENCE [LARGE SCALE GENOMIC DNA]</scope>
    <source>
        <strain evidence="2 3">HWN-4</strain>
    </source>
</reference>
<dbReference type="EMBL" id="PEOG01000105">
    <property type="protein sequence ID" value="PIM50721.1"/>
    <property type="molecule type" value="Genomic_DNA"/>
</dbReference>
<gene>
    <name evidence="2" type="ORF">CS062_23545</name>
</gene>